<reference evidence="1" key="1">
    <citation type="journal article" date="2014" name="Nat. Commun.">
        <title>The tobacco genome sequence and its comparison with those of tomato and potato.</title>
        <authorList>
            <person name="Sierro N."/>
            <person name="Battey J.N."/>
            <person name="Ouadi S."/>
            <person name="Bakaher N."/>
            <person name="Bovet L."/>
            <person name="Willig A."/>
            <person name="Goepfert S."/>
            <person name="Peitsch M.C."/>
            <person name="Ivanov N.V."/>
        </authorList>
    </citation>
    <scope>NUCLEOTIDE SEQUENCE [LARGE SCALE GENOMIC DNA]</scope>
</reference>
<dbReference type="Proteomes" id="UP000790787">
    <property type="component" value="Chromosome 11"/>
</dbReference>
<evidence type="ECO:0000313" key="2">
    <source>
        <dbReference type="RefSeq" id="XP_075080400.1"/>
    </source>
</evidence>
<dbReference type="RefSeq" id="XP_075080400.1">
    <property type="nucleotide sequence ID" value="XM_075224299.1"/>
</dbReference>
<evidence type="ECO:0000313" key="1">
    <source>
        <dbReference type="Proteomes" id="UP000790787"/>
    </source>
</evidence>
<accession>A0AC58S635</accession>
<protein>
    <submittedName>
        <fullName evidence="2">Uncharacterized protein LOC142165911</fullName>
    </submittedName>
</protein>
<reference evidence="2" key="2">
    <citation type="submission" date="2025-08" db="UniProtKB">
        <authorList>
            <consortium name="RefSeq"/>
        </authorList>
    </citation>
    <scope>IDENTIFICATION</scope>
    <source>
        <tissue evidence="2">Leaf</tissue>
    </source>
</reference>
<gene>
    <name evidence="2" type="primary">LOC142165911</name>
</gene>
<proteinExistence type="predicted"/>
<organism evidence="1 2">
    <name type="scientific">Nicotiana tabacum</name>
    <name type="common">Common tobacco</name>
    <dbReference type="NCBI Taxonomy" id="4097"/>
    <lineage>
        <taxon>Eukaryota</taxon>
        <taxon>Viridiplantae</taxon>
        <taxon>Streptophyta</taxon>
        <taxon>Embryophyta</taxon>
        <taxon>Tracheophyta</taxon>
        <taxon>Spermatophyta</taxon>
        <taxon>Magnoliopsida</taxon>
        <taxon>eudicotyledons</taxon>
        <taxon>Gunneridae</taxon>
        <taxon>Pentapetalae</taxon>
        <taxon>asterids</taxon>
        <taxon>lamiids</taxon>
        <taxon>Solanales</taxon>
        <taxon>Solanaceae</taxon>
        <taxon>Nicotianoideae</taxon>
        <taxon>Nicotianeae</taxon>
        <taxon>Nicotiana</taxon>
    </lineage>
</organism>
<name>A0AC58S635_TOBAC</name>
<sequence length="665" mass="74911">MLNGNKNDVARQVNLAGIATSFMSELGTTEWIVDFGTFHHIPASLNTLTGVSELNSKEEVYLPNGAKSNITHIGIAEFLESMKAKDDLFTGKDKVLDVATNKDCSICPLAKQSRLIFPTSHTVSEKHLKLIQMDVWGQYRAPTHDRKYFFLTIVDDHTRFTWIYLLQMKSDVAIILSLFLPLIKTQFSNVIKVVKTDNGTEFFNKVCTDLIIHQSSCVYTPQQNGVAERKHMHILDVARALKFQAQVPTRYWGECVEGAVYLINRLPTEVLQGKSPYELLHGRPPSLDHLLVFGCLCYATTIFINDKFGTREKAAVFLGYSTTQKGYKLIDFSSNRFFVSRDVVFKEHTFPFAKPNKAHLFISDSCHVFGVAPKRGRSLDTQVAHQQKNQQAHGHQDVHSIDADAAGDAVNANSPADADTVPNQADIDSVEHEHIDNAEVEELAEILDNVPGTDNAKDEVRDASSTDTNLRRSGRTTKVPLWLEEYVTIGKQKDITYKLSNSISYHKLSEPSKDERWIEAIKLEIKALEDNNTCEIVDLPKGKNAIGSKWVYKGDLFEEVYMELHQGVQTSEIFVWSKIKQPVDMFCDSKAALQIAANPIFHEWTKHIEIDCHSIRDKIKEGKPKIHYVGTRDQQADLLTKGLGRVQHLYLLGKLGVLNILHPPA</sequence>
<keyword evidence="1" id="KW-1185">Reference proteome</keyword>